<evidence type="ECO:0000313" key="3">
    <source>
        <dbReference type="Proteomes" id="UP000249952"/>
    </source>
</evidence>
<dbReference type="GeneID" id="30074985"/>
<dbReference type="EMBL" id="KX852388">
    <property type="protein sequence ID" value="AOX47530.1"/>
    <property type="molecule type" value="Genomic_RNA"/>
</dbReference>
<dbReference type="Proteomes" id="UP000249952">
    <property type="component" value="Segment"/>
</dbReference>
<evidence type="ECO:0000256" key="1">
    <source>
        <dbReference type="SAM" id="MobiDB-lite"/>
    </source>
</evidence>
<evidence type="ECO:0000313" key="2">
    <source>
        <dbReference type="EMBL" id="AOX47530.1"/>
    </source>
</evidence>
<sequence>MKKTRTPNRTEMLSRFRSKNKDNDAGSSDYWANPPNKNPEMSMPNSPVYSFTGSWAISGRFEIRTKIPIQSGAKLLDLIGAWLDGYSGSYSFHGIFTGLYLLMALHSLPSQENQTYVYSLDLSKRIAIQVTRQDVINQEADLSWVNQEGTGLEWCVIKFKIHLKPTRRMCIPFADAYKQPMHTGADPPPFEEVYFRFWNPQSGYCSIIH</sequence>
<protein>
    <submittedName>
        <fullName evidence="2">Matrix protein</fullName>
    </submittedName>
</protein>
<dbReference type="KEGG" id="vg:30074985"/>
<feature type="region of interest" description="Disordered" evidence="1">
    <location>
        <begin position="1"/>
        <end position="44"/>
    </location>
</feature>
<dbReference type="OrthoDB" id="13545at10239"/>
<organism evidence="2">
    <name type="scientific">Gata virus</name>
    <dbReference type="NCBI Taxonomy" id="1911435"/>
    <lineage>
        <taxon>Viruses</taxon>
        <taxon>Riboviria</taxon>
        <taxon>Orthornavirae</taxon>
        <taxon>Negarnaviricota</taxon>
        <taxon>Haploviricotina</taxon>
        <taxon>Monjiviricetes</taxon>
        <taxon>Mononegavirales</taxon>
        <taxon>Rhabdoviridae</taxon>
        <taxon>Alpharhabdovirinae</taxon>
        <taxon>Alphapaprhavirus</taxon>
        <taxon>Alphapaprhavirus gata</taxon>
    </lineage>
</organism>
<reference evidence="2" key="1">
    <citation type="submission" date="2016-09" db="EMBL/GenBank/DDBJ databases">
        <title>Genome sequences of viruses from moths in Washington state.</title>
        <authorList>
            <person name="Greninger A.L."/>
            <person name="Makhsous N."/>
            <person name="Jerome K."/>
            <person name="Droppers D."/>
        </authorList>
    </citation>
    <scope>NUCLEOTIDE SEQUENCE [LARGE SCALE GENOMIC DNA]</scope>
    <source>
        <strain evidence="2">M4</strain>
    </source>
</reference>
<dbReference type="RefSeq" id="YP_009315880.1">
    <property type="nucleotide sequence ID" value="NC_031691.1"/>
</dbReference>
<name>A0A336USW8_9RHAB</name>
<keyword evidence="3" id="KW-1185">Reference proteome</keyword>
<proteinExistence type="predicted"/>
<accession>A0A336USW8</accession>